<protein>
    <submittedName>
        <fullName evidence="3">Uncharacterized protein</fullName>
    </submittedName>
</protein>
<gene>
    <name evidence="3" type="ORF">V0288_16260</name>
</gene>
<feature type="compositionally biased region" description="Polar residues" evidence="1">
    <location>
        <begin position="52"/>
        <end position="63"/>
    </location>
</feature>
<evidence type="ECO:0000256" key="1">
    <source>
        <dbReference type="SAM" id="MobiDB-lite"/>
    </source>
</evidence>
<reference evidence="3 4" key="1">
    <citation type="submission" date="2024-01" db="EMBL/GenBank/DDBJ databases">
        <title>Genomic insights into the taxonomy and metabolism of the cyanobacterium Pannus brasiliensis CCIBt3594.</title>
        <authorList>
            <person name="Machado M."/>
            <person name="Botero N.B."/>
            <person name="Andreote A.P.D."/>
            <person name="Feitosa A.M.T."/>
            <person name="Popin R."/>
            <person name="Sivonen K."/>
            <person name="Fiore M.F."/>
        </authorList>
    </citation>
    <scope>NUCLEOTIDE SEQUENCE [LARGE SCALE GENOMIC DNA]</scope>
    <source>
        <strain evidence="3 4">CCIBt3594</strain>
    </source>
</reference>
<accession>A0AAW9QTT2</accession>
<keyword evidence="4" id="KW-1185">Reference proteome</keyword>
<dbReference type="RefSeq" id="WP_332866169.1">
    <property type="nucleotide sequence ID" value="NZ_JBAFSM010000033.1"/>
</dbReference>
<feature type="region of interest" description="Disordered" evidence="1">
    <location>
        <begin position="42"/>
        <end position="63"/>
    </location>
</feature>
<evidence type="ECO:0000313" key="3">
    <source>
        <dbReference type="EMBL" id="MEG3438685.1"/>
    </source>
</evidence>
<comment type="caution">
    <text evidence="3">The sequence shown here is derived from an EMBL/GenBank/DDBJ whole genome shotgun (WGS) entry which is preliminary data.</text>
</comment>
<sequence>MESSSPSGKTSEPPSHRWANIVGTAIAILTLTLPLIAIGYNPAPRNLEPLSDNASYSLSRPNN</sequence>
<dbReference type="EMBL" id="JBAFSM010000033">
    <property type="protein sequence ID" value="MEG3438685.1"/>
    <property type="molecule type" value="Genomic_DNA"/>
</dbReference>
<dbReference type="Proteomes" id="UP001328733">
    <property type="component" value="Unassembled WGS sequence"/>
</dbReference>
<organism evidence="3 4">
    <name type="scientific">Pannus brasiliensis CCIBt3594</name>
    <dbReference type="NCBI Taxonomy" id="1427578"/>
    <lineage>
        <taxon>Bacteria</taxon>
        <taxon>Bacillati</taxon>
        <taxon>Cyanobacteriota</taxon>
        <taxon>Cyanophyceae</taxon>
        <taxon>Oscillatoriophycideae</taxon>
        <taxon>Chroococcales</taxon>
        <taxon>Microcystaceae</taxon>
        <taxon>Pannus</taxon>
    </lineage>
</organism>
<proteinExistence type="predicted"/>
<keyword evidence="2" id="KW-0472">Membrane</keyword>
<keyword evidence="2" id="KW-1133">Transmembrane helix</keyword>
<name>A0AAW9QTT2_9CHRO</name>
<dbReference type="AlphaFoldDB" id="A0AAW9QTT2"/>
<keyword evidence="2" id="KW-0812">Transmembrane</keyword>
<evidence type="ECO:0000313" key="4">
    <source>
        <dbReference type="Proteomes" id="UP001328733"/>
    </source>
</evidence>
<feature type="transmembrane region" description="Helical" evidence="2">
    <location>
        <begin position="21"/>
        <end position="40"/>
    </location>
</feature>
<evidence type="ECO:0000256" key="2">
    <source>
        <dbReference type="SAM" id="Phobius"/>
    </source>
</evidence>